<evidence type="ECO:0000313" key="1">
    <source>
        <dbReference type="EMBL" id="WCM39895.1"/>
    </source>
</evidence>
<dbReference type="Proteomes" id="UP001317488">
    <property type="component" value="Chromosome"/>
</dbReference>
<dbReference type="RefSeq" id="WP_028493229.1">
    <property type="nucleotide sequence ID" value="NZ_CP046617.1"/>
</dbReference>
<keyword evidence="2" id="KW-1185">Reference proteome</keyword>
<proteinExistence type="predicted"/>
<organism evidence="1 2">
    <name type="scientific">Thermus antranikianii</name>
    <dbReference type="NCBI Taxonomy" id="88190"/>
    <lineage>
        <taxon>Bacteria</taxon>
        <taxon>Thermotogati</taxon>
        <taxon>Deinococcota</taxon>
        <taxon>Deinococci</taxon>
        <taxon>Thermales</taxon>
        <taxon>Thermaceae</taxon>
        <taxon>Thermus</taxon>
    </lineage>
</organism>
<gene>
    <name evidence="1" type="ORF">GO600_07200</name>
</gene>
<protein>
    <submittedName>
        <fullName evidence="1">Uncharacterized protein</fullName>
    </submittedName>
</protein>
<dbReference type="EMBL" id="CP046617">
    <property type="protein sequence ID" value="WCM39895.1"/>
    <property type="molecule type" value="Genomic_DNA"/>
</dbReference>
<evidence type="ECO:0000313" key="2">
    <source>
        <dbReference type="Proteomes" id="UP001317488"/>
    </source>
</evidence>
<name>A0ABY7RU98_9DEIN</name>
<accession>A0ABY7RU98</accession>
<sequence length="314" mass="34836">MAPPPLRPWLLVAPLLCPAAFGQPLLVAHEPEVRWLFALELMRAALEAHAEAPSPDSLQDFEEGLDLVRESLRTRSLPFSSRWEGFLQRVEHLSPAEPSNLRPLLREAEDLFPQIQASLVPHLDPALRAGLAVQLALGNKGVAASYREGFLGRKAAYRLGFFLLWQLELQVRELKPFLPPETWSRVAEALAALRELYPSSGWPERFRDPERAREAALDLAFALEAGLGVDLLPRDPRQGLGYLHRLVQLACQAPPGQGEEAWAAARLFFRSYLLLPLGANAPTQADALAQALEGPPSCDRLPVLLQEAEEAPWE</sequence>
<reference evidence="1 2" key="1">
    <citation type="submission" date="2019-12" db="EMBL/GenBank/DDBJ databases">
        <authorList>
            <person name="An T."/>
        </authorList>
    </citation>
    <scope>NUCLEOTIDE SEQUENCE [LARGE SCALE GENOMIC DNA]</scope>
    <source>
        <strain evidence="1 2">JCM 19900</strain>
    </source>
</reference>